<dbReference type="Proteomes" id="UP000371977">
    <property type="component" value="Unassembled WGS sequence"/>
</dbReference>
<dbReference type="Gene3D" id="1.10.3080.10">
    <property type="entry name" value="Clc chloride channel"/>
    <property type="match status" value="1"/>
</dbReference>
<sequence length="506" mass="55111">MKVDNARQKTIIRAIIVGMLVGAVVSSFRWLVELALRTWLVAYDHINNFTSLLLMLLIFVVLTVVVGKIIKGDKNVNGSGIPQVEAELAGKLDVNPFSIFWRKYVAGLITIGSGAFLGREGPSVQLGAAVGEIFATLRKHDRNEKRLLIAMGSAAGLSAAFGAPLAGSLFILEEVYRSFSLLVWLGTLTSAIFSDIVSSYVFGLRPVLSISINHQLSLGTYPLIILVGIGLGILGYVYQWTTLRADKLYKFFWWLPRQYHFFFVFITILPIGVYWPKLLGGGSGLIANLAIGKQTVLILLLILLLRFVLSAVAFGSGVPGGIFLPILTLGAVIGAVFGTIFIQLGLIPSDELSNMVVLGMVGYFASISKAPFTAIILIAEMVGTMNHLVPMALVALVAYITIDLLGGEPIYESLLAKLNIPTKLDKFKGRLEKMTVIVSPHSKLADQAIRQLDISKEALIQQVIRGGKTYLPKGDFVLASGDELILLTDESQWSQIWDTFNELNKG</sequence>
<dbReference type="GO" id="GO:0006813">
    <property type="term" value="P:potassium ion transport"/>
    <property type="evidence" value="ECO:0007669"/>
    <property type="project" value="InterPro"/>
</dbReference>
<organism evidence="12 13">
    <name type="scientific">Weissella muntiaci</name>
    <dbReference type="NCBI Taxonomy" id="2508881"/>
    <lineage>
        <taxon>Bacteria</taxon>
        <taxon>Bacillati</taxon>
        <taxon>Bacillota</taxon>
        <taxon>Bacilli</taxon>
        <taxon>Lactobacillales</taxon>
        <taxon>Lactobacillaceae</taxon>
        <taxon>Weissella</taxon>
    </lineage>
</organism>
<dbReference type="Pfam" id="PF02080">
    <property type="entry name" value="TrkA_C"/>
    <property type="match status" value="1"/>
</dbReference>
<evidence type="ECO:0000256" key="3">
    <source>
        <dbReference type="ARBA" id="ARBA00022692"/>
    </source>
</evidence>
<evidence type="ECO:0000256" key="4">
    <source>
        <dbReference type="ARBA" id="ARBA00022989"/>
    </source>
</evidence>
<feature type="transmembrane region" description="Helical" evidence="10">
    <location>
        <begin position="183"/>
        <end position="204"/>
    </location>
</feature>
<dbReference type="SUPFAM" id="SSF81340">
    <property type="entry name" value="Clc chloride channel"/>
    <property type="match status" value="1"/>
</dbReference>
<dbReference type="InterPro" id="IPR014743">
    <property type="entry name" value="Cl-channel_core"/>
</dbReference>
<evidence type="ECO:0000259" key="11">
    <source>
        <dbReference type="PROSITE" id="PS51202"/>
    </source>
</evidence>
<keyword evidence="6 10" id="KW-0472">Membrane</keyword>
<dbReference type="InterPro" id="IPR050368">
    <property type="entry name" value="ClC-type_chloride_channel"/>
</dbReference>
<dbReference type="InterPro" id="IPR001807">
    <property type="entry name" value="ClC"/>
</dbReference>
<evidence type="ECO:0000256" key="10">
    <source>
        <dbReference type="SAM" id="Phobius"/>
    </source>
</evidence>
<dbReference type="Gene3D" id="3.30.70.1450">
    <property type="entry name" value="Regulator of K+ conductance, C-terminal domain"/>
    <property type="match status" value="1"/>
</dbReference>
<dbReference type="InterPro" id="IPR036721">
    <property type="entry name" value="RCK_C_sf"/>
</dbReference>
<dbReference type="AlphaFoldDB" id="A0A6C2CB76"/>
<evidence type="ECO:0000313" key="12">
    <source>
        <dbReference type="EMBL" id="TYC50603.1"/>
    </source>
</evidence>
<feature type="domain" description="RCK C-terminal" evidence="11">
    <location>
        <begin position="421"/>
        <end position="502"/>
    </location>
</feature>
<keyword evidence="7" id="KW-0869">Chloride channel</keyword>
<dbReference type="PANTHER" id="PTHR43427">
    <property type="entry name" value="CHLORIDE CHANNEL PROTEIN CLC-E"/>
    <property type="match status" value="1"/>
</dbReference>
<keyword evidence="9" id="KW-0407">Ion channel</keyword>
<dbReference type="PANTHER" id="PTHR43427:SF6">
    <property type="entry name" value="CHLORIDE CHANNEL PROTEIN CLC-E"/>
    <property type="match status" value="1"/>
</dbReference>
<evidence type="ECO:0000256" key="2">
    <source>
        <dbReference type="ARBA" id="ARBA00022448"/>
    </source>
</evidence>
<dbReference type="InterPro" id="IPR006037">
    <property type="entry name" value="RCK_C"/>
</dbReference>
<feature type="transmembrane region" description="Helical" evidence="10">
    <location>
        <begin position="356"/>
        <end position="379"/>
    </location>
</feature>
<comment type="subcellular location">
    <subcellularLocation>
        <location evidence="1">Membrane</location>
        <topology evidence="1">Multi-pass membrane protein</topology>
    </subcellularLocation>
</comment>
<keyword evidence="13" id="KW-1185">Reference proteome</keyword>
<evidence type="ECO:0000313" key="13">
    <source>
        <dbReference type="Proteomes" id="UP000371977"/>
    </source>
</evidence>
<evidence type="ECO:0000256" key="7">
    <source>
        <dbReference type="ARBA" id="ARBA00023173"/>
    </source>
</evidence>
<dbReference type="EMBL" id="SDGZ01000007">
    <property type="protein sequence ID" value="TYC50603.1"/>
    <property type="molecule type" value="Genomic_DNA"/>
</dbReference>
<evidence type="ECO:0000256" key="9">
    <source>
        <dbReference type="ARBA" id="ARBA00023303"/>
    </source>
</evidence>
<feature type="transmembrane region" description="Helical" evidence="10">
    <location>
        <begin position="258"/>
        <end position="275"/>
    </location>
</feature>
<reference evidence="12 13" key="1">
    <citation type="submission" date="2019-01" db="EMBL/GenBank/DDBJ databases">
        <title>Weissella sp. nov., a novel lactic acid bacterium isolated from animal feces.</title>
        <authorList>
            <person name="Wang L.-T."/>
        </authorList>
    </citation>
    <scope>NUCLEOTIDE SEQUENCE [LARGE SCALE GENOMIC DNA]</scope>
    <source>
        <strain evidence="12 13">8H-2</strain>
    </source>
</reference>
<dbReference type="CDD" id="cd01031">
    <property type="entry name" value="EriC"/>
    <property type="match status" value="1"/>
</dbReference>
<feature type="transmembrane region" description="Helical" evidence="10">
    <location>
        <begin position="296"/>
        <end position="316"/>
    </location>
</feature>
<dbReference type="PRINTS" id="PR00762">
    <property type="entry name" value="CLCHANNEL"/>
</dbReference>
<evidence type="ECO:0000256" key="8">
    <source>
        <dbReference type="ARBA" id="ARBA00023214"/>
    </source>
</evidence>
<name>A0A6C2CB76_9LACO</name>
<feature type="transmembrane region" description="Helical" evidence="10">
    <location>
        <begin position="216"/>
        <end position="238"/>
    </location>
</feature>
<accession>A0A6C2CB76</accession>
<feature type="transmembrane region" description="Helical" evidence="10">
    <location>
        <begin position="52"/>
        <end position="70"/>
    </location>
</feature>
<dbReference type="GO" id="GO:0005254">
    <property type="term" value="F:chloride channel activity"/>
    <property type="evidence" value="ECO:0007669"/>
    <property type="project" value="UniProtKB-KW"/>
</dbReference>
<feature type="transmembrane region" description="Helical" evidence="10">
    <location>
        <begin position="322"/>
        <end position="344"/>
    </location>
</feature>
<feature type="transmembrane region" description="Helical" evidence="10">
    <location>
        <begin position="12"/>
        <end position="32"/>
    </location>
</feature>
<dbReference type="OrthoDB" id="9812438at2"/>
<dbReference type="Pfam" id="PF00654">
    <property type="entry name" value="Voltage_CLC"/>
    <property type="match status" value="1"/>
</dbReference>
<evidence type="ECO:0000256" key="5">
    <source>
        <dbReference type="ARBA" id="ARBA00023065"/>
    </source>
</evidence>
<keyword evidence="2" id="KW-0813">Transport</keyword>
<feature type="transmembrane region" description="Helical" evidence="10">
    <location>
        <begin position="147"/>
        <end position="171"/>
    </location>
</feature>
<protein>
    <submittedName>
        <fullName evidence="12">ClC family H(+)/Cl(-) exchange transporter</fullName>
    </submittedName>
</protein>
<evidence type="ECO:0000256" key="1">
    <source>
        <dbReference type="ARBA" id="ARBA00004141"/>
    </source>
</evidence>
<proteinExistence type="predicted"/>
<dbReference type="GO" id="GO:0034707">
    <property type="term" value="C:chloride channel complex"/>
    <property type="evidence" value="ECO:0007669"/>
    <property type="project" value="UniProtKB-KW"/>
</dbReference>
<keyword evidence="8" id="KW-0868">Chloride</keyword>
<keyword evidence="4 10" id="KW-1133">Transmembrane helix</keyword>
<dbReference type="GO" id="GO:0008324">
    <property type="term" value="F:monoatomic cation transmembrane transporter activity"/>
    <property type="evidence" value="ECO:0007669"/>
    <property type="project" value="InterPro"/>
</dbReference>
<evidence type="ECO:0000256" key="6">
    <source>
        <dbReference type="ARBA" id="ARBA00023136"/>
    </source>
</evidence>
<dbReference type="PROSITE" id="PS51202">
    <property type="entry name" value="RCK_C"/>
    <property type="match status" value="1"/>
</dbReference>
<dbReference type="RefSeq" id="WP_148621929.1">
    <property type="nucleotide sequence ID" value="NZ_SDGZ01000007.1"/>
</dbReference>
<dbReference type="SUPFAM" id="SSF116726">
    <property type="entry name" value="TrkA C-terminal domain-like"/>
    <property type="match status" value="1"/>
</dbReference>
<keyword evidence="5" id="KW-0406">Ion transport</keyword>
<comment type="caution">
    <text evidence="12">The sequence shown here is derived from an EMBL/GenBank/DDBJ whole genome shotgun (WGS) entry which is preliminary data.</text>
</comment>
<gene>
    <name evidence="12" type="ORF">ESZ50_01980</name>
</gene>
<keyword evidence="3 10" id="KW-0812">Transmembrane</keyword>
<feature type="transmembrane region" description="Helical" evidence="10">
    <location>
        <begin position="385"/>
        <end position="405"/>
    </location>
</feature>